<dbReference type="NCBIfam" id="TIGR00168">
    <property type="entry name" value="infC"/>
    <property type="match status" value="1"/>
</dbReference>
<dbReference type="GO" id="GO:0005829">
    <property type="term" value="C:cytosol"/>
    <property type="evidence" value="ECO:0007669"/>
    <property type="project" value="TreeGrafter"/>
</dbReference>
<comment type="function">
    <text evidence="4 6">IF-3 binds to the 30S ribosomal subunit and shifts the equilibrium between 70S ribosomes and their 50S and 30S subunits in favor of the free subunits, thus enhancing the availability of 30S subunits on which protein synthesis initiation begins.</text>
</comment>
<dbReference type="InterPro" id="IPR019813">
    <property type="entry name" value="Translation_initiation_fac3_CS"/>
</dbReference>
<evidence type="ECO:0000259" key="7">
    <source>
        <dbReference type="Pfam" id="PF00707"/>
    </source>
</evidence>
<dbReference type="AlphaFoldDB" id="A0A7C3RIS6"/>
<name>A0A7C3RIS6_DICTH</name>
<dbReference type="GO" id="GO:0003743">
    <property type="term" value="F:translation initiation factor activity"/>
    <property type="evidence" value="ECO:0007669"/>
    <property type="project" value="UniProtKB-UniRule"/>
</dbReference>
<comment type="subcellular location">
    <subcellularLocation>
        <location evidence="4 6">Cytoplasm</location>
    </subcellularLocation>
</comment>
<dbReference type="EMBL" id="DTIN01000025">
    <property type="protein sequence ID" value="HFX13818.1"/>
    <property type="molecule type" value="Genomic_DNA"/>
</dbReference>
<comment type="subunit">
    <text evidence="4 6">Monomer.</text>
</comment>
<dbReference type="Gene3D" id="3.30.110.10">
    <property type="entry name" value="Translation initiation factor 3 (IF-3), C-terminal domain"/>
    <property type="match status" value="1"/>
</dbReference>
<comment type="similarity">
    <text evidence="1 4 6">Belongs to the IF-3 family.</text>
</comment>
<dbReference type="SUPFAM" id="SSF54364">
    <property type="entry name" value="Translation initiation factor IF3, N-terminal domain"/>
    <property type="match status" value="1"/>
</dbReference>
<sequence>MEKDYRINEKIRAKEVRVVGEDGKQLGIMPIDQAIKLARERHLDLVEVAPNANPPVCRIMDYGKFKYELTRKEKEAKKSQKIASEVKEIKIRPNIEEHDYQVKLKKIREFLEKGYKVRLIILFKGRQLIYNEWGDKLLERILQDIADLGTAEKKGQQVGMTMVTMLVPTKKSSNKKVVLEEVKNE</sequence>
<evidence type="ECO:0000256" key="6">
    <source>
        <dbReference type="RuleBase" id="RU000646"/>
    </source>
</evidence>
<evidence type="ECO:0000313" key="9">
    <source>
        <dbReference type="EMBL" id="HFX13818.1"/>
    </source>
</evidence>
<dbReference type="InterPro" id="IPR036787">
    <property type="entry name" value="T_IF-3_N_sf"/>
</dbReference>
<keyword evidence="3 4" id="KW-0648">Protein biosynthesis</keyword>
<dbReference type="GO" id="GO:0032790">
    <property type="term" value="P:ribosome disassembly"/>
    <property type="evidence" value="ECO:0007669"/>
    <property type="project" value="TreeGrafter"/>
</dbReference>
<dbReference type="InterPro" id="IPR019815">
    <property type="entry name" value="Translation_initiation_fac_3_C"/>
</dbReference>
<dbReference type="Gene3D" id="3.10.20.80">
    <property type="entry name" value="Translation initiation factor 3 (IF-3), N-terminal domain"/>
    <property type="match status" value="1"/>
</dbReference>
<dbReference type="GO" id="GO:0016020">
    <property type="term" value="C:membrane"/>
    <property type="evidence" value="ECO:0007669"/>
    <property type="project" value="TreeGrafter"/>
</dbReference>
<dbReference type="InterPro" id="IPR036788">
    <property type="entry name" value="T_IF-3_C_sf"/>
</dbReference>
<dbReference type="InterPro" id="IPR001288">
    <property type="entry name" value="Translation_initiation_fac_3"/>
</dbReference>
<organism evidence="9">
    <name type="scientific">Dictyoglomus thermophilum</name>
    <dbReference type="NCBI Taxonomy" id="14"/>
    <lineage>
        <taxon>Bacteria</taxon>
        <taxon>Pseudomonadati</taxon>
        <taxon>Dictyoglomota</taxon>
        <taxon>Dictyoglomia</taxon>
        <taxon>Dictyoglomales</taxon>
        <taxon>Dictyoglomaceae</taxon>
        <taxon>Dictyoglomus</taxon>
    </lineage>
</organism>
<dbReference type="FunFam" id="3.10.20.80:FF:000001">
    <property type="entry name" value="Translation initiation factor IF-3"/>
    <property type="match status" value="1"/>
</dbReference>
<feature type="domain" description="Translation initiation factor 3 N-terminal" evidence="8">
    <location>
        <begin position="7"/>
        <end position="76"/>
    </location>
</feature>
<dbReference type="HAMAP" id="MF_00080">
    <property type="entry name" value="IF_3"/>
    <property type="match status" value="1"/>
</dbReference>
<dbReference type="PROSITE" id="PS00938">
    <property type="entry name" value="IF3"/>
    <property type="match status" value="1"/>
</dbReference>
<evidence type="ECO:0000256" key="2">
    <source>
        <dbReference type="ARBA" id="ARBA00022540"/>
    </source>
</evidence>
<evidence type="ECO:0000256" key="1">
    <source>
        <dbReference type="ARBA" id="ARBA00005439"/>
    </source>
</evidence>
<keyword evidence="2 4" id="KW-0396">Initiation factor</keyword>
<dbReference type="FunFam" id="3.30.110.10:FF:000001">
    <property type="entry name" value="Translation initiation factor IF-3"/>
    <property type="match status" value="1"/>
</dbReference>
<gene>
    <name evidence="4" type="primary">infC</name>
    <name evidence="9" type="ORF">ENW00_06660</name>
</gene>
<dbReference type="PANTHER" id="PTHR10938">
    <property type="entry name" value="TRANSLATION INITIATION FACTOR IF-3"/>
    <property type="match status" value="1"/>
</dbReference>
<evidence type="ECO:0000259" key="8">
    <source>
        <dbReference type="Pfam" id="PF05198"/>
    </source>
</evidence>
<feature type="domain" description="Translation initiation factor 3 C-terminal" evidence="7">
    <location>
        <begin position="85"/>
        <end position="168"/>
    </location>
</feature>
<dbReference type="GO" id="GO:0043022">
    <property type="term" value="F:ribosome binding"/>
    <property type="evidence" value="ECO:0007669"/>
    <property type="project" value="UniProtKB-ARBA"/>
</dbReference>
<dbReference type="Pfam" id="PF05198">
    <property type="entry name" value="IF3_N"/>
    <property type="match status" value="1"/>
</dbReference>
<dbReference type="SUPFAM" id="SSF55200">
    <property type="entry name" value="Translation initiation factor IF3, C-terminal domain"/>
    <property type="match status" value="1"/>
</dbReference>
<comment type="caution">
    <text evidence="9">The sequence shown here is derived from an EMBL/GenBank/DDBJ whole genome shotgun (WGS) entry which is preliminary data.</text>
</comment>
<proteinExistence type="inferred from homology"/>
<dbReference type="Pfam" id="PF00707">
    <property type="entry name" value="IF3_C"/>
    <property type="match status" value="1"/>
</dbReference>
<keyword evidence="4" id="KW-0963">Cytoplasm</keyword>
<dbReference type="PANTHER" id="PTHR10938:SF0">
    <property type="entry name" value="TRANSLATION INITIATION FACTOR IF-3, MITOCHONDRIAL"/>
    <property type="match status" value="1"/>
</dbReference>
<evidence type="ECO:0000256" key="4">
    <source>
        <dbReference type="HAMAP-Rule" id="MF_00080"/>
    </source>
</evidence>
<reference evidence="9" key="1">
    <citation type="journal article" date="2020" name="mSystems">
        <title>Genome- and Community-Level Interaction Insights into Carbon Utilization and Element Cycling Functions of Hydrothermarchaeota in Hydrothermal Sediment.</title>
        <authorList>
            <person name="Zhou Z."/>
            <person name="Liu Y."/>
            <person name="Xu W."/>
            <person name="Pan J."/>
            <person name="Luo Z.H."/>
            <person name="Li M."/>
        </authorList>
    </citation>
    <scope>NUCLEOTIDE SEQUENCE [LARGE SCALE GENOMIC DNA]</scope>
    <source>
        <strain evidence="9">SpSt-81</strain>
    </source>
</reference>
<protein>
    <recommendedName>
        <fullName evidence="4 5">Translation initiation factor IF-3</fullName>
    </recommendedName>
</protein>
<evidence type="ECO:0000256" key="5">
    <source>
        <dbReference type="NCBIfam" id="TIGR00168"/>
    </source>
</evidence>
<evidence type="ECO:0000256" key="3">
    <source>
        <dbReference type="ARBA" id="ARBA00022917"/>
    </source>
</evidence>
<accession>A0A7C3RIS6</accession>
<dbReference type="InterPro" id="IPR019814">
    <property type="entry name" value="Translation_initiation_fac_3_N"/>
</dbReference>